<feature type="region of interest" description="Disordered" evidence="1">
    <location>
        <begin position="87"/>
        <end position="115"/>
    </location>
</feature>
<keyword evidence="3" id="KW-1185">Reference proteome</keyword>
<accession>A0A565CIY4</accession>
<organism evidence="2 3">
    <name type="scientific">Arabis nemorensis</name>
    <dbReference type="NCBI Taxonomy" id="586526"/>
    <lineage>
        <taxon>Eukaryota</taxon>
        <taxon>Viridiplantae</taxon>
        <taxon>Streptophyta</taxon>
        <taxon>Embryophyta</taxon>
        <taxon>Tracheophyta</taxon>
        <taxon>Spermatophyta</taxon>
        <taxon>Magnoliopsida</taxon>
        <taxon>eudicotyledons</taxon>
        <taxon>Gunneridae</taxon>
        <taxon>Pentapetalae</taxon>
        <taxon>rosids</taxon>
        <taxon>malvids</taxon>
        <taxon>Brassicales</taxon>
        <taxon>Brassicaceae</taxon>
        <taxon>Arabideae</taxon>
        <taxon>Arabis</taxon>
    </lineage>
</organism>
<reference evidence="2" key="1">
    <citation type="submission" date="2019-07" db="EMBL/GenBank/DDBJ databases">
        <authorList>
            <person name="Dittberner H."/>
        </authorList>
    </citation>
    <scope>NUCLEOTIDE SEQUENCE [LARGE SCALE GENOMIC DNA]</scope>
</reference>
<evidence type="ECO:0000313" key="2">
    <source>
        <dbReference type="EMBL" id="VVB13678.1"/>
    </source>
</evidence>
<gene>
    <name evidence="2" type="ORF">ANE_LOCUS24122</name>
</gene>
<evidence type="ECO:0000256" key="1">
    <source>
        <dbReference type="SAM" id="MobiDB-lite"/>
    </source>
</evidence>
<dbReference type="AlphaFoldDB" id="A0A565CIY4"/>
<dbReference type="Proteomes" id="UP000489600">
    <property type="component" value="Unassembled WGS sequence"/>
</dbReference>
<proteinExistence type="predicted"/>
<sequence>MIRTTTEAAAVHLLQRGWDLSAVRLTGSLPESQSSAPLVVALCRREQSSLPPPLSSMAFSSAPPCVTIKTLSSPSRTMRCTRLSNFQTLTRPATSNPPDPPVPPDPPPPSTNLKPASEISLSLHREDSIESPPSFTIAGSNFCTDDCGHRVQQYQRRISREASKCLSGTRSETFPAFLRRLIALSLGGFPLRIHL</sequence>
<protein>
    <submittedName>
        <fullName evidence="2">Uncharacterized protein</fullName>
    </submittedName>
</protein>
<comment type="caution">
    <text evidence="2">The sequence shown here is derived from an EMBL/GenBank/DDBJ whole genome shotgun (WGS) entry which is preliminary data.</text>
</comment>
<feature type="compositionally biased region" description="Pro residues" evidence="1">
    <location>
        <begin position="95"/>
        <end position="110"/>
    </location>
</feature>
<dbReference type="EMBL" id="CABITT030000008">
    <property type="protein sequence ID" value="VVB13678.1"/>
    <property type="molecule type" value="Genomic_DNA"/>
</dbReference>
<evidence type="ECO:0000313" key="3">
    <source>
        <dbReference type="Proteomes" id="UP000489600"/>
    </source>
</evidence>
<name>A0A565CIY4_9BRAS</name>